<dbReference type="AlphaFoldDB" id="A0A4C1Z6U6"/>
<organism evidence="1 2">
    <name type="scientific">Eumeta variegata</name>
    <name type="common">Bagworm moth</name>
    <name type="synonym">Eumeta japonica</name>
    <dbReference type="NCBI Taxonomy" id="151549"/>
    <lineage>
        <taxon>Eukaryota</taxon>
        <taxon>Metazoa</taxon>
        <taxon>Ecdysozoa</taxon>
        <taxon>Arthropoda</taxon>
        <taxon>Hexapoda</taxon>
        <taxon>Insecta</taxon>
        <taxon>Pterygota</taxon>
        <taxon>Neoptera</taxon>
        <taxon>Endopterygota</taxon>
        <taxon>Lepidoptera</taxon>
        <taxon>Glossata</taxon>
        <taxon>Ditrysia</taxon>
        <taxon>Tineoidea</taxon>
        <taxon>Psychidae</taxon>
        <taxon>Oiketicinae</taxon>
        <taxon>Eumeta</taxon>
    </lineage>
</organism>
<dbReference type="Proteomes" id="UP000299102">
    <property type="component" value="Unassembled WGS sequence"/>
</dbReference>
<dbReference type="OrthoDB" id="412981at2759"/>
<reference evidence="1 2" key="1">
    <citation type="journal article" date="2019" name="Commun. Biol.">
        <title>The bagworm genome reveals a unique fibroin gene that provides high tensile strength.</title>
        <authorList>
            <person name="Kono N."/>
            <person name="Nakamura H."/>
            <person name="Ohtoshi R."/>
            <person name="Tomita M."/>
            <person name="Numata K."/>
            <person name="Arakawa K."/>
        </authorList>
    </citation>
    <scope>NUCLEOTIDE SEQUENCE [LARGE SCALE GENOMIC DNA]</scope>
</reference>
<dbReference type="EMBL" id="BGZK01001620">
    <property type="protein sequence ID" value="GBP83410.1"/>
    <property type="molecule type" value="Genomic_DNA"/>
</dbReference>
<evidence type="ECO:0000313" key="1">
    <source>
        <dbReference type="EMBL" id="GBP83410.1"/>
    </source>
</evidence>
<gene>
    <name evidence="1" type="ORF">EVAR_62424_1</name>
</gene>
<comment type="caution">
    <text evidence="1">The sequence shown here is derived from an EMBL/GenBank/DDBJ whole genome shotgun (WGS) entry which is preliminary data.</text>
</comment>
<protein>
    <submittedName>
        <fullName evidence="1">Uncharacterized protein</fullName>
    </submittedName>
</protein>
<name>A0A4C1Z6U6_EUMVA</name>
<sequence>MAQELRQVVWTFRGAAWEKTIEQAGDDWKSLRLLCCRLTRSPVLECSLFDSSGTRRYAAKDRAEILAKYLEEQFTPHPPPYIPEASSHHAQVER</sequence>
<evidence type="ECO:0000313" key="2">
    <source>
        <dbReference type="Proteomes" id="UP000299102"/>
    </source>
</evidence>
<accession>A0A4C1Z6U6</accession>
<proteinExistence type="predicted"/>
<keyword evidence="2" id="KW-1185">Reference proteome</keyword>